<dbReference type="EMBL" id="QLTW01000408">
    <property type="protein sequence ID" value="MBT9146247.1"/>
    <property type="molecule type" value="Genomic_DNA"/>
</dbReference>
<gene>
    <name evidence="3" type="ORF">DDT42_02129</name>
</gene>
<dbReference type="InterPro" id="IPR025668">
    <property type="entry name" value="Tnp_DDE_dom"/>
</dbReference>
<dbReference type="InterPro" id="IPR047960">
    <property type="entry name" value="Transpos_IS1380"/>
</dbReference>
<evidence type="ECO:0000313" key="4">
    <source>
        <dbReference type="Proteomes" id="UP000811545"/>
    </source>
</evidence>
<name>A0A9E2F2X3_PSYF1</name>
<keyword evidence="1" id="KW-1133">Transmembrane helix</keyword>
<dbReference type="SUPFAM" id="SSF53098">
    <property type="entry name" value="Ribonuclease H-like"/>
    <property type="match status" value="1"/>
</dbReference>
<keyword evidence="1" id="KW-0472">Membrane</keyword>
<dbReference type="NCBIfam" id="NF033539">
    <property type="entry name" value="transpos_IS1380"/>
    <property type="match status" value="1"/>
</dbReference>
<evidence type="ECO:0000313" key="3">
    <source>
        <dbReference type="EMBL" id="MBT9146247.1"/>
    </source>
</evidence>
<accession>A0A9E2F2X3</accession>
<evidence type="ECO:0000256" key="1">
    <source>
        <dbReference type="SAM" id="Phobius"/>
    </source>
</evidence>
<feature type="transmembrane region" description="Helical" evidence="1">
    <location>
        <begin position="15"/>
        <end position="32"/>
    </location>
</feature>
<keyword evidence="1" id="KW-0812">Transmembrane</keyword>
<protein>
    <recommendedName>
        <fullName evidence="2">Transposase DDE domain-containing protein</fullName>
    </recommendedName>
</protein>
<proteinExistence type="predicted"/>
<dbReference type="Proteomes" id="UP000811545">
    <property type="component" value="Unassembled WGS sequence"/>
</dbReference>
<organism evidence="3 4">
    <name type="scientific">Psychracetigena formicireducens</name>
    <dbReference type="NCBI Taxonomy" id="2986056"/>
    <lineage>
        <taxon>Bacteria</taxon>
        <taxon>Bacillati</taxon>
        <taxon>Candidatus Lithacetigenota</taxon>
        <taxon>Candidatus Psychracetigena</taxon>
    </lineage>
</organism>
<reference evidence="3 4" key="1">
    <citation type="journal article" date="2021" name="bioRxiv">
        <title>Unique metabolic strategies in Hadean analogues reveal hints for primordial physiology.</title>
        <authorList>
            <person name="Nobu M.K."/>
            <person name="Nakai R."/>
            <person name="Tamazawa S."/>
            <person name="Mori H."/>
            <person name="Toyoda A."/>
            <person name="Ijiri A."/>
            <person name="Suzuki S."/>
            <person name="Kurokawa K."/>
            <person name="Kamagata Y."/>
            <person name="Tamaki H."/>
        </authorList>
    </citation>
    <scope>NUCLEOTIDE SEQUENCE [LARGE SCALE GENOMIC DNA]</scope>
    <source>
        <strain evidence="3">BS525</strain>
    </source>
</reference>
<evidence type="ECO:0000259" key="2">
    <source>
        <dbReference type="Pfam" id="PF13701"/>
    </source>
</evidence>
<comment type="caution">
    <text evidence="3">The sequence shown here is derived from an EMBL/GenBank/DDBJ whole genome shotgun (WGS) entry which is preliminary data.</text>
</comment>
<feature type="domain" description="Transposase DDE" evidence="2">
    <location>
        <begin position="43"/>
        <end position="469"/>
    </location>
</feature>
<dbReference type="AlphaFoldDB" id="A0A9E2F2X3"/>
<dbReference type="Pfam" id="PF13701">
    <property type="entry name" value="DDE_Tnp_1_4"/>
    <property type="match status" value="1"/>
</dbReference>
<sequence length="470" mass="54748">MITQNTKNTTKYADLWYNGTYLAIIPITYFLIRLMEHMKRGPKSLQIAFTGENLTHFGGLHLLQRFIQKLNLRYLFSHYIRFPQRNNRYTIAEEILALLYPIILGLGRIEASHLLKHNGVFQYLTGLPAYPNPTTLRRFLLRMAPLALGKSRKLYDKLLLIMIQKPSLPKKVIFDLDSTVLVLYGRQEFARVGYNPIKRGRPSYHPLLCFNGITKDFWHGELRPGDTHTSTGILELLEASFSKLPLSTKAVIIRADKGFYDHKTIEYLESKKALFAIVAKVTKPVKAKLSSLSYKRYTSGTETSEFAYQPKGWEKEYRFIVIRRPIPEEPSEQLSLFSIGRHSYQVIATNLKLNPLNVWKFYNGRASVELIIKELKEDYPLAKIPTKHFAANEAYFHLLLFAYNLINWFKRLCLPAEFQNMTLKTLRTQMLLVPAELVRTDNKPVLKFPSNFWYKDKIEYTLKQIEKVKL</sequence>
<dbReference type="InterPro" id="IPR012337">
    <property type="entry name" value="RNaseH-like_sf"/>
</dbReference>